<gene>
    <name evidence="2" type="ORF">GCM10007860_13800</name>
</gene>
<feature type="signal peptide" evidence="1">
    <location>
        <begin position="1"/>
        <end position="18"/>
    </location>
</feature>
<keyword evidence="3" id="KW-1185">Reference proteome</keyword>
<dbReference type="RefSeq" id="WP_018746652.1">
    <property type="nucleotide sequence ID" value="NZ_BSOZ01000014.1"/>
</dbReference>
<organism evidence="2 3">
    <name type="scientific">Chitiniphilus shinanonensis</name>
    <dbReference type="NCBI Taxonomy" id="553088"/>
    <lineage>
        <taxon>Bacteria</taxon>
        <taxon>Pseudomonadati</taxon>
        <taxon>Pseudomonadota</taxon>
        <taxon>Betaproteobacteria</taxon>
        <taxon>Neisseriales</taxon>
        <taxon>Chitinibacteraceae</taxon>
        <taxon>Chitiniphilus</taxon>
    </lineage>
</organism>
<dbReference type="EMBL" id="BSOZ01000014">
    <property type="protein sequence ID" value="GLS04234.1"/>
    <property type="molecule type" value="Genomic_DNA"/>
</dbReference>
<protein>
    <submittedName>
        <fullName evidence="2">Uncharacterized protein</fullName>
    </submittedName>
</protein>
<evidence type="ECO:0000313" key="2">
    <source>
        <dbReference type="EMBL" id="GLS04234.1"/>
    </source>
</evidence>
<dbReference type="Proteomes" id="UP001156836">
    <property type="component" value="Unassembled WGS sequence"/>
</dbReference>
<evidence type="ECO:0000313" key="3">
    <source>
        <dbReference type="Proteomes" id="UP001156836"/>
    </source>
</evidence>
<feature type="chain" id="PRO_5047008439" evidence="1">
    <location>
        <begin position="19"/>
        <end position="76"/>
    </location>
</feature>
<evidence type="ECO:0000256" key="1">
    <source>
        <dbReference type="SAM" id="SignalP"/>
    </source>
</evidence>
<name>A0ABQ6BRX4_9NEIS</name>
<comment type="caution">
    <text evidence="2">The sequence shown here is derived from an EMBL/GenBank/DDBJ whole genome shotgun (WGS) entry which is preliminary data.</text>
</comment>
<accession>A0ABQ6BRX4</accession>
<keyword evidence="1" id="KW-0732">Signal</keyword>
<sequence length="76" mass="8774">MKRAPWLWLLLLPSPLPAQDDWGTLFTTPAERTRLDAQRSDPMPTLRIRAVLWRDGPRTVWREEHPVTPAPPAVPQ</sequence>
<reference evidence="3" key="1">
    <citation type="journal article" date="2019" name="Int. J. Syst. Evol. Microbiol.">
        <title>The Global Catalogue of Microorganisms (GCM) 10K type strain sequencing project: providing services to taxonomists for standard genome sequencing and annotation.</title>
        <authorList>
            <consortium name="The Broad Institute Genomics Platform"/>
            <consortium name="The Broad Institute Genome Sequencing Center for Infectious Disease"/>
            <person name="Wu L."/>
            <person name="Ma J."/>
        </authorList>
    </citation>
    <scope>NUCLEOTIDE SEQUENCE [LARGE SCALE GENOMIC DNA]</scope>
    <source>
        <strain evidence="3">NBRC 104970</strain>
    </source>
</reference>
<proteinExistence type="predicted"/>